<evidence type="ECO:0000256" key="1">
    <source>
        <dbReference type="SAM" id="MobiDB-lite"/>
    </source>
</evidence>
<sequence>MSMSIYSKCYGASPVTDTKAGAVPGPRPRKSPTPSTGCFHLPCEARRHENKTTQTSV</sequence>
<feature type="region of interest" description="Disordered" evidence="1">
    <location>
        <begin position="12"/>
        <end position="57"/>
    </location>
</feature>
<gene>
    <name evidence="3" type="primary">ORF103237</name>
    <name evidence="2" type="synonym">ORF103235</name>
</gene>
<reference evidence="3" key="1">
    <citation type="submission" date="2014-12" db="EMBL/GenBank/DDBJ databases">
        <title>Insight into the proteome of Arion vulgaris.</title>
        <authorList>
            <person name="Aradska J."/>
            <person name="Bulat T."/>
            <person name="Smidak R."/>
            <person name="Sarate P."/>
            <person name="Gangsoo J."/>
            <person name="Sialana F."/>
            <person name="Bilban M."/>
            <person name="Lubec G."/>
        </authorList>
    </citation>
    <scope>NUCLEOTIDE SEQUENCE</scope>
    <source>
        <tissue evidence="3">Skin</tissue>
    </source>
</reference>
<evidence type="ECO:0000313" key="2">
    <source>
        <dbReference type="EMBL" id="CEK77157.1"/>
    </source>
</evidence>
<evidence type="ECO:0000313" key="3">
    <source>
        <dbReference type="EMBL" id="CEK77158.1"/>
    </source>
</evidence>
<dbReference type="EMBL" id="HACG01030293">
    <property type="protein sequence ID" value="CEK77158.1"/>
    <property type="molecule type" value="Transcribed_RNA"/>
</dbReference>
<accession>A0A0B7A8Q3</accession>
<protein>
    <submittedName>
        <fullName evidence="3">Uncharacterized protein</fullName>
    </submittedName>
</protein>
<organism evidence="3">
    <name type="scientific">Arion vulgaris</name>
    <dbReference type="NCBI Taxonomy" id="1028688"/>
    <lineage>
        <taxon>Eukaryota</taxon>
        <taxon>Metazoa</taxon>
        <taxon>Spiralia</taxon>
        <taxon>Lophotrochozoa</taxon>
        <taxon>Mollusca</taxon>
        <taxon>Gastropoda</taxon>
        <taxon>Heterobranchia</taxon>
        <taxon>Euthyneura</taxon>
        <taxon>Panpulmonata</taxon>
        <taxon>Eupulmonata</taxon>
        <taxon>Stylommatophora</taxon>
        <taxon>Helicina</taxon>
        <taxon>Arionoidea</taxon>
        <taxon>Arionidae</taxon>
        <taxon>Arion</taxon>
    </lineage>
</organism>
<dbReference type="EMBL" id="HACG01030292">
    <property type="protein sequence ID" value="CEK77157.1"/>
    <property type="molecule type" value="Transcribed_RNA"/>
</dbReference>
<name>A0A0B7A8Q3_9EUPU</name>
<dbReference type="AlphaFoldDB" id="A0A0B7A8Q3"/>
<proteinExistence type="predicted"/>